<keyword evidence="4 10" id="KW-0808">Transferase</keyword>
<keyword evidence="2" id="KW-1003">Cell membrane</keyword>
<evidence type="ECO:0000259" key="9">
    <source>
        <dbReference type="Pfam" id="PF13231"/>
    </source>
</evidence>
<evidence type="ECO:0000256" key="2">
    <source>
        <dbReference type="ARBA" id="ARBA00022475"/>
    </source>
</evidence>
<feature type="transmembrane region" description="Helical" evidence="8">
    <location>
        <begin position="336"/>
        <end position="354"/>
    </location>
</feature>
<feature type="transmembrane region" description="Helical" evidence="8">
    <location>
        <begin position="80"/>
        <end position="103"/>
    </location>
</feature>
<dbReference type="GO" id="GO:0009103">
    <property type="term" value="P:lipopolysaccharide biosynthetic process"/>
    <property type="evidence" value="ECO:0007669"/>
    <property type="project" value="UniProtKB-ARBA"/>
</dbReference>
<evidence type="ECO:0000256" key="1">
    <source>
        <dbReference type="ARBA" id="ARBA00004651"/>
    </source>
</evidence>
<dbReference type="KEGG" id="dvl:Dvul_2324"/>
<dbReference type="GO" id="GO:0016763">
    <property type="term" value="F:pentosyltransferase activity"/>
    <property type="evidence" value="ECO:0007669"/>
    <property type="project" value="TreeGrafter"/>
</dbReference>
<evidence type="ECO:0000256" key="3">
    <source>
        <dbReference type="ARBA" id="ARBA00022676"/>
    </source>
</evidence>
<feature type="transmembrane region" description="Helical" evidence="8">
    <location>
        <begin position="159"/>
        <end position="188"/>
    </location>
</feature>
<feature type="domain" description="Glycosyltransferase RgtA/B/C/D-like" evidence="9">
    <location>
        <begin position="58"/>
        <end position="211"/>
    </location>
</feature>
<feature type="transmembrane region" description="Helical" evidence="8">
    <location>
        <begin position="55"/>
        <end position="73"/>
    </location>
</feature>
<keyword evidence="5 8" id="KW-0812">Transmembrane</keyword>
<accession>A0A0H3A9H8</accession>
<proteinExistence type="predicted"/>
<evidence type="ECO:0000256" key="8">
    <source>
        <dbReference type="SAM" id="Phobius"/>
    </source>
</evidence>
<dbReference type="HOGENOM" id="CLU_016165_3_0_7"/>
<name>A0A0H3A9H8_NITV4</name>
<dbReference type="GO" id="GO:0005886">
    <property type="term" value="C:plasma membrane"/>
    <property type="evidence" value="ECO:0007669"/>
    <property type="project" value="UniProtKB-SubCell"/>
</dbReference>
<feature type="transmembrane region" description="Helical" evidence="8">
    <location>
        <begin position="366"/>
        <end position="383"/>
    </location>
</feature>
<organism evidence="10 11">
    <name type="scientific">Nitratidesulfovibrio vulgaris (strain DP4)</name>
    <name type="common">Desulfovibrio vulgaris</name>
    <dbReference type="NCBI Taxonomy" id="391774"/>
    <lineage>
        <taxon>Bacteria</taxon>
        <taxon>Pseudomonadati</taxon>
        <taxon>Thermodesulfobacteriota</taxon>
        <taxon>Desulfovibrionia</taxon>
        <taxon>Desulfovibrionales</taxon>
        <taxon>Desulfovibrionaceae</taxon>
        <taxon>Nitratidesulfovibrio</taxon>
    </lineage>
</organism>
<dbReference type="InterPro" id="IPR050297">
    <property type="entry name" value="LipidA_mod_glycosyltrf_83"/>
</dbReference>
<feature type="transmembrane region" description="Helical" evidence="8">
    <location>
        <begin position="135"/>
        <end position="153"/>
    </location>
</feature>
<evidence type="ECO:0000313" key="10">
    <source>
        <dbReference type="EMBL" id="ABM29340.1"/>
    </source>
</evidence>
<dbReference type="Pfam" id="PF13231">
    <property type="entry name" value="PMT_2"/>
    <property type="match status" value="1"/>
</dbReference>
<keyword evidence="3 10" id="KW-0328">Glycosyltransferase</keyword>
<dbReference type="AlphaFoldDB" id="A0A0H3A9H8"/>
<evidence type="ECO:0000313" key="11">
    <source>
        <dbReference type="Proteomes" id="UP000009173"/>
    </source>
</evidence>
<keyword evidence="6 8" id="KW-1133">Transmembrane helix</keyword>
<dbReference type="PANTHER" id="PTHR33908:SF11">
    <property type="entry name" value="MEMBRANE PROTEIN"/>
    <property type="match status" value="1"/>
</dbReference>
<dbReference type="RefSeq" id="WP_010937938.1">
    <property type="nucleotide sequence ID" value="NC_008751.1"/>
</dbReference>
<evidence type="ECO:0000256" key="4">
    <source>
        <dbReference type="ARBA" id="ARBA00022679"/>
    </source>
</evidence>
<sequence length="528" mass="58845">MREHHHNLRHYTLYAATIITITTLVRFWFVASGQLDLVQDEAQYWDWTRRLQLSYYSKGPLIAWLIGMWTGVFGDTELGVRFGALAGSALAQVMLFLGVGRLFGRPRLALLTLGVANTTPLFMVAGVLMTTDGPLLLCWLGALLCIHAATRTPRATAPYLLLAMCMAVGVLAKYMMLAVAAIACLHMWLLHRQRLLPQGVALRVVCACLAGAACGMLPILLWNAQNDWVGFKHVGTLAGVTGKASKAFLRLDRLPEHLGAQLGVATPWWLLLMLGMAWRSLRIAWTGVVPPGEPAEAAGREEAVRQSSLLFCAFMPLWGVITLWSLHTRIYPNWPAMSYVGGIILAAAGVERLLDGLGAPRWRRLVPLWFTLGACLFAAAHFQNTLPLPASLNPAARLKGWEDLGRELDRVRHGLPHPDRVFFFSDAYDITAELAFYVPGKPFTFCADFGRRMSQYDLWPSPADKVGWDAVFVRRDGTSVPRELLEMFDSAELYRYQSTHHGAPGRVFTVIVLRGFNGEWPRRSFRSF</sequence>
<protein>
    <submittedName>
        <fullName evidence="10">Dolichyl-phosphate-mannose-protein mannosyltransferase family protein</fullName>
    </submittedName>
</protein>
<keyword evidence="7 8" id="KW-0472">Membrane</keyword>
<dbReference type="EMBL" id="CP000527">
    <property type="protein sequence ID" value="ABM29340.1"/>
    <property type="molecule type" value="Genomic_DNA"/>
</dbReference>
<dbReference type="Proteomes" id="UP000009173">
    <property type="component" value="Chromosome"/>
</dbReference>
<feature type="transmembrane region" description="Helical" evidence="8">
    <location>
        <begin position="200"/>
        <end position="222"/>
    </location>
</feature>
<feature type="transmembrane region" description="Helical" evidence="8">
    <location>
        <begin position="12"/>
        <end position="35"/>
    </location>
</feature>
<evidence type="ECO:0000256" key="7">
    <source>
        <dbReference type="ARBA" id="ARBA00023136"/>
    </source>
</evidence>
<dbReference type="PANTHER" id="PTHR33908">
    <property type="entry name" value="MANNOSYLTRANSFERASE YKCB-RELATED"/>
    <property type="match status" value="1"/>
</dbReference>
<gene>
    <name evidence="10" type="ordered locus">Dvul_2324</name>
</gene>
<comment type="subcellular location">
    <subcellularLocation>
        <location evidence="1">Cell membrane</location>
        <topology evidence="1">Multi-pass membrane protein</topology>
    </subcellularLocation>
</comment>
<dbReference type="InterPro" id="IPR038731">
    <property type="entry name" value="RgtA/B/C-like"/>
</dbReference>
<reference evidence="11" key="1">
    <citation type="journal article" date="2009" name="Environ. Microbiol.">
        <title>Contribution of mobile genetic elements to Desulfovibrio vulgaris genome plasticity.</title>
        <authorList>
            <person name="Walker C.B."/>
            <person name="Stolyar S."/>
            <person name="Chivian D."/>
            <person name="Pinel N."/>
            <person name="Gabster J.A."/>
            <person name="Dehal P.S."/>
            <person name="He Z."/>
            <person name="Yang Z.K."/>
            <person name="Yen H.C."/>
            <person name="Zhou J."/>
            <person name="Wall J.D."/>
            <person name="Hazen T.C."/>
            <person name="Arkin A.P."/>
            <person name="Stahl D.A."/>
        </authorList>
    </citation>
    <scope>NUCLEOTIDE SEQUENCE [LARGE SCALE GENOMIC DNA]</scope>
    <source>
        <strain evidence="11">DP4</strain>
    </source>
</reference>
<feature type="transmembrane region" description="Helical" evidence="8">
    <location>
        <begin position="309"/>
        <end position="330"/>
    </location>
</feature>
<evidence type="ECO:0000256" key="6">
    <source>
        <dbReference type="ARBA" id="ARBA00022989"/>
    </source>
</evidence>
<evidence type="ECO:0000256" key="5">
    <source>
        <dbReference type="ARBA" id="ARBA00022692"/>
    </source>
</evidence>